<evidence type="ECO:0000256" key="1">
    <source>
        <dbReference type="PROSITE-ProRule" id="PRU00023"/>
    </source>
</evidence>
<dbReference type="PANTHER" id="PTHR46224:SF64">
    <property type="entry name" value="IQ MOTIF AND ANKYRIN REPEAT DOMAIN-CONTAINING PROTEIN 1"/>
    <property type="match status" value="1"/>
</dbReference>
<dbReference type="InterPro" id="IPR002110">
    <property type="entry name" value="Ankyrin_rpt"/>
</dbReference>
<dbReference type="AlphaFoldDB" id="A0A150FVC3"/>
<dbReference type="PROSITE" id="PS50297">
    <property type="entry name" value="ANK_REP_REGION"/>
    <property type="match status" value="1"/>
</dbReference>
<keyword evidence="4" id="KW-1185">Reference proteome</keyword>
<evidence type="ECO:0000313" key="3">
    <source>
        <dbReference type="EMBL" id="KXZ41528.1"/>
    </source>
</evidence>
<feature type="repeat" description="ANK" evidence="1">
    <location>
        <begin position="223"/>
        <end position="255"/>
    </location>
</feature>
<dbReference type="SUPFAM" id="SSF48403">
    <property type="entry name" value="Ankyrin repeat"/>
    <property type="match status" value="1"/>
</dbReference>
<dbReference type="PANTHER" id="PTHR46224">
    <property type="entry name" value="ANKYRIN REPEAT FAMILY PROTEIN"/>
    <property type="match status" value="1"/>
</dbReference>
<proteinExistence type="predicted"/>
<evidence type="ECO:0000256" key="2">
    <source>
        <dbReference type="SAM" id="MobiDB-lite"/>
    </source>
</evidence>
<dbReference type="OrthoDB" id="4772757at2759"/>
<comment type="caution">
    <text evidence="3">The sequence shown here is derived from an EMBL/GenBank/DDBJ whole genome shotgun (WGS) entry which is preliminary data.</text>
</comment>
<feature type="compositionally biased region" description="Gly residues" evidence="2">
    <location>
        <begin position="103"/>
        <end position="119"/>
    </location>
</feature>
<gene>
    <name evidence="3" type="ORF">GPECTOR_413g259</name>
</gene>
<dbReference type="Pfam" id="PF12796">
    <property type="entry name" value="Ank_2"/>
    <property type="match status" value="1"/>
</dbReference>
<dbReference type="PROSITE" id="PS51257">
    <property type="entry name" value="PROKAR_LIPOPROTEIN"/>
    <property type="match status" value="1"/>
</dbReference>
<keyword evidence="1" id="KW-0040">ANK repeat</keyword>
<dbReference type="SMART" id="SM00248">
    <property type="entry name" value="ANK"/>
    <property type="match status" value="7"/>
</dbReference>
<name>A0A150FVC3_GONPE</name>
<organism evidence="3 4">
    <name type="scientific">Gonium pectorale</name>
    <name type="common">Green alga</name>
    <dbReference type="NCBI Taxonomy" id="33097"/>
    <lineage>
        <taxon>Eukaryota</taxon>
        <taxon>Viridiplantae</taxon>
        <taxon>Chlorophyta</taxon>
        <taxon>core chlorophytes</taxon>
        <taxon>Chlorophyceae</taxon>
        <taxon>CS clade</taxon>
        <taxon>Chlamydomonadales</taxon>
        <taxon>Volvocaceae</taxon>
        <taxon>Gonium</taxon>
    </lineage>
</organism>
<dbReference type="InterPro" id="IPR051616">
    <property type="entry name" value="Cul2-RING_E3_ligase_SR"/>
</dbReference>
<dbReference type="PROSITE" id="PS50088">
    <property type="entry name" value="ANK_REPEAT"/>
    <property type="match status" value="2"/>
</dbReference>
<reference evidence="4" key="1">
    <citation type="journal article" date="2016" name="Nat. Commun.">
        <title>The Gonium pectorale genome demonstrates co-option of cell cycle regulation during the evolution of multicellularity.</title>
        <authorList>
            <person name="Hanschen E.R."/>
            <person name="Marriage T.N."/>
            <person name="Ferris P.J."/>
            <person name="Hamaji T."/>
            <person name="Toyoda A."/>
            <person name="Fujiyama A."/>
            <person name="Neme R."/>
            <person name="Noguchi H."/>
            <person name="Minakuchi Y."/>
            <person name="Suzuki M."/>
            <person name="Kawai-Toyooka H."/>
            <person name="Smith D.R."/>
            <person name="Sparks H."/>
            <person name="Anderson J."/>
            <person name="Bakaric R."/>
            <person name="Luria V."/>
            <person name="Karger A."/>
            <person name="Kirschner M.W."/>
            <person name="Durand P.M."/>
            <person name="Michod R.E."/>
            <person name="Nozaki H."/>
            <person name="Olson B.J."/>
        </authorList>
    </citation>
    <scope>NUCLEOTIDE SEQUENCE [LARGE SCALE GENOMIC DNA]</scope>
    <source>
        <strain evidence="4">NIES-2863</strain>
    </source>
</reference>
<feature type="repeat" description="ANK" evidence="1">
    <location>
        <begin position="163"/>
        <end position="195"/>
    </location>
</feature>
<dbReference type="InterPro" id="IPR036770">
    <property type="entry name" value="Ankyrin_rpt-contain_sf"/>
</dbReference>
<dbReference type="Gene3D" id="1.25.40.20">
    <property type="entry name" value="Ankyrin repeat-containing domain"/>
    <property type="match status" value="2"/>
</dbReference>
<sequence length="448" mass="43745">MLSLVRSLEELASGGAASTAATGCTASGSRARLLEAAAVSDHHGVVSHLLVPAPAPAGRCRPPGVGELLPALDAAVKAGNVRVLRVLLGGMAASRPGGADRAGCGGESGGGGSGGRGGGGGGCRVVGEQALCVVNVLLQYAATSDQVEVLRALLEAGADPRVNANTALRTAVLMGNEDMVAALLAAGADAGAIGYPELSRVTSTGRTSLLRRLLEAGVDPNARGGMPLFNAAVNRHEGAVRLLLAAGADPRVGDGLALMAACRGGHVAVVAAFLDAGVPPTALDCRALAAAVEAGQVPVLELLLKRAAAAATAHDEDDRGVYTSEGGAWEGGGAGGGAGVGVGGSRRSRGFAPWRLLNALCLAVATRQWDAAGVLARDLERASLRGPLARLRAARRATGAVLLGGACAAAVAATACVVARAVSSAGGDAAGCEGPGCHAAAAAATVQG</sequence>
<feature type="region of interest" description="Disordered" evidence="2">
    <location>
        <begin position="96"/>
        <end position="119"/>
    </location>
</feature>
<protein>
    <submittedName>
        <fullName evidence="3">Uncharacterized protein</fullName>
    </submittedName>
</protein>
<evidence type="ECO:0000313" key="4">
    <source>
        <dbReference type="Proteomes" id="UP000075714"/>
    </source>
</evidence>
<dbReference type="EMBL" id="LSYV01000410">
    <property type="protein sequence ID" value="KXZ41528.1"/>
    <property type="molecule type" value="Genomic_DNA"/>
</dbReference>
<dbReference type="Proteomes" id="UP000075714">
    <property type="component" value="Unassembled WGS sequence"/>
</dbReference>
<accession>A0A150FVC3</accession>